<reference evidence="1" key="2">
    <citation type="submission" date="2020-02" db="EMBL/GenBank/DDBJ databases">
        <authorList>
            <person name="Gilchrist C.L.M."/>
            <person name="Chooi Y.-H."/>
        </authorList>
    </citation>
    <scope>NUCLEOTIDE SEQUENCE</scope>
    <source>
        <strain evidence="1">MST-FP2251</strain>
    </source>
</reference>
<dbReference type="EMBL" id="VCAU01000063">
    <property type="protein sequence ID" value="KAF9887308.1"/>
    <property type="molecule type" value="Genomic_DNA"/>
</dbReference>
<evidence type="ECO:0000313" key="2">
    <source>
        <dbReference type="Proteomes" id="UP001194746"/>
    </source>
</evidence>
<keyword evidence="2" id="KW-1185">Reference proteome</keyword>
<name>A0AAD4GTD0_ASPNN</name>
<comment type="caution">
    <text evidence="1">The sequence shown here is derived from an EMBL/GenBank/DDBJ whole genome shotgun (WGS) entry which is preliminary data.</text>
</comment>
<protein>
    <submittedName>
        <fullName evidence="1">Uncharacterized protein</fullName>
    </submittedName>
</protein>
<dbReference type="AlphaFoldDB" id="A0AAD4GTD0"/>
<dbReference type="Proteomes" id="UP001194746">
    <property type="component" value="Unassembled WGS sequence"/>
</dbReference>
<sequence>MTLALSCGLGAADTLFAERANPGVSYVEGPYVEFQPGYLTGTWLLFHNSDWIRLSGTGYVRLRWEVEYWKRAGITNDLVADVTGTWDMVAGAGFRFGDQPAPFCNDPSAACVNATGGTDYGYTWFTNEANHWNNEYFWLDGEVTLQTAETLGLYNVAVQTSDYATILEDINGLGASYDPDFGACPCYS</sequence>
<organism evidence="1 2">
    <name type="scientific">Aspergillus nanangensis</name>
    <dbReference type="NCBI Taxonomy" id="2582783"/>
    <lineage>
        <taxon>Eukaryota</taxon>
        <taxon>Fungi</taxon>
        <taxon>Dikarya</taxon>
        <taxon>Ascomycota</taxon>
        <taxon>Pezizomycotina</taxon>
        <taxon>Eurotiomycetes</taxon>
        <taxon>Eurotiomycetidae</taxon>
        <taxon>Eurotiales</taxon>
        <taxon>Aspergillaceae</taxon>
        <taxon>Aspergillus</taxon>
        <taxon>Aspergillus subgen. Circumdati</taxon>
    </lineage>
</organism>
<reference evidence="1" key="1">
    <citation type="journal article" date="2019" name="Beilstein J. Org. Chem.">
        <title>Nanangenines: drimane sesquiterpenoids as the dominant metabolite cohort of a novel Australian fungus, Aspergillus nanangensis.</title>
        <authorList>
            <person name="Lacey H.J."/>
            <person name="Gilchrist C.L.M."/>
            <person name="Crombie A."/>
            <person name="Kalaitzis J.A."/>
            <person name="Vuong D."/>
            <person name="Rutledge P.J."/>
            <person name="Turner P."/>
            <person name="Pitt J.I."/>
            <person name="Lacey E."/>
            <person name="Chooi Y.H."/>
            <person name="Piggott A.M."/>
        </authorList>
    </citation>
    <scope>NUCLEOTIDE SEQUENCE</scope>
    <source>
        <strain evidence="1">MST-FP2251</strain>
    </source>
</reference>
<gene>
    <name evidence="1" type="ORF">FE257_010303</name>
</gene>
<evidence type="ECO:0000313" key="1">
    <source>
        <dbReference type="EMBL" id="KAF9887308.1"/>
    </source>
</evidence>
<accession>A0AAD4GTD0</accession>
<proteinExistence type="predicted"/>